<dbReference type="EMBL" id="APRN01000035">
    <property type="protein sequence ID" value="ENX58691.1"/>
    <property type="molecule type" value="Genomic_DNA"/>
</dbReference>
<accession>N9SVF7</accession>
<protein>
    <submittedName>
        <fullName evidence="1">Uncharacterized protein</fullName>
    </submittedName>
</protein>
<dbReference type="HOGENOM" id="CLU_360813_0_0_6"/>
<evidence type="ECO:0000313" key="1">
    <source>
        <dbReference type="EMBL" id="ENX58691.1"/>
    </source>
</evidence>
<name>N9SVF7_9GAMM</name>
<sequence>MLMDNYKLIIKDKDLFDLFFNQVPYIWQALDRSVKEDQEYQPACLYKESVQVIRAIDKFVDDLKSGSLPRATQLRISVTGHAEFDPSFLVYFKALQFERKMFDMTYLGLGLNWVYYQKFLEEDAVKLPNNTACIEQVLSGSGGLQERKQQWSPSKFHYQKAWRLMNFFSELQKNPLYIEETNKQTQQVVDEINHAFAHFDTLLSIHQEVYILVIDVRFLRIVSQTENEPLVQLIEKVLRDRAEIQNTIFKMIPGWLRAYTKLGHDYQNGLKLSCVFILRSYSIDQEEVIVTRLQALLRNNFSHYTAIDVVNGNEFVRTHGKKHAVGSVGINTPVRIEQFKYWVLSYFFKMDSIAKLIHPEKSLEVNKVYMHPSGQQPKIKKQAVSSKISPPPKNFAQVLQECKVLKGIWDVKHLAKRVADRLLVSQIYYKEFCAEQGISKQYGEWLFQIEVFIETLLNNQQPVFNEVRSAHQTYFLNAKDMQESATQLGQQYLSLVKQVASDFNFFRQIDHLIQNYGLRTWWFGHEDNLNLWIGFQQIFTGFIFNQPVDSVVLGQLNTNLQAVRNYFLEQQRLEVNKRELLEKHYAQGVRRYTDTREYLNSVLEHNCWAYRITVNANSSKGCLKQSELSKLFTEFMRLAKRAKPCYWLRGYVGIWQEKNWPIASEFTIDVVLFFNDRCQAQLQTLVYDLDQRWNNFLDTKAAQTLKLQDAEDIKYYGSIKPKILMCSVDGLNTEDKTQSTYHVCLEAHDRKMKKRVIEHVIPYFAYRDVFHARFSQTVPKAFIKGVILKK</sequence>
<keyword evidence="2" id="KW-1185">Reference proteome</keyword>
<dbReference type="Proteomes" id="UP000013084">
    <property type="component" value="Unassembled WGS sequence"/>
</dbReference>
<comment type="caution">
    <text evidence="1">The sequence shown here is derived from an EMBL/GenBank/DDBJ whole genome shotgun (WGS) entry which is preliminary data.</text>
</comment>
<dbReference type="PATRIC" id="fig|1217700.3.peg.1264"/>
<reference evidence="1 2" key="1">
    <citation type="submission" date="2013-02" db="EMBL/GenBank/DDBJ databases">
        <title>The Genome Sequence of Acinetobacter sp. CIP 70.18.</title>
        <authorList>
            <consortium name="The Broad Institute Genome Sequencing Platform"/>
            <consortium name="The Broad Institute Genome Sequencing Center for Infectious Disease"/>
            <person name="Cerqueira G."/>
            <person name="Feldgarden M."/>
            <person name="Courvalin P."/>
            <person name="Perichon B."/>
            <person name="Grillot-Courvalin C."/>
            <person name="Clermont D."/>
            <person name="Rocha E."/>
            <person name="Yoon E.-J."/>
            <person name="Nemec A."/>
            <person name="Walker B."/>
            <person name="Young S.K."/>
            <person name="Zeng Q."/>
            <person name="Gargeya S."/>
            <person name="Fitzgerald M."/>
            <person name="Haas B."/>
            <person name="Abouelleil A."/>
            <person name="Alvarado L."/>
            <person name="Arachchi H.M."/>
            <person name="Berlin A.M."/>
            <person name="Chapman S.B."/>
            <person name="Dewar J."/>
            <person name="Goldberg J."/>
            <person name="Griggs A."/>
            <person name="Gujja S."/>
            <person name="Hansen M."/>
            <person name="Howarth C."/>
            <person name="Imamovic A."/>
            <person name="Larimer J."/>
            <person name="McCowan C."/>
            <person name="Murphy C."/>
            <person name="Neiman D."/>
            <person name="Pearson M."/>
            <person name="Priest M."/>
            <person name="Roberts A."/>
            <person name="Saif S."/>
            <person name="Shea T."/>
            <person name="Sisk P."/>
            <person name="Sykes S."/>
            <person name="Wortman J."/>
            <person name="Nusbaum C."/>
            <person name="Birren B."/>
        </authorList>
    </citation>
    <scope>NUCLEOTIDE SEQUENCE [LARGE SCALE GENOMIC DNA]</scope>
    <source>
        <strain evidence="1 2">CIP 70.18</strain>
    </source>
</reference>
<gene>
    <name evidence="1" type="ORF">F902_01315</name>
</gene>
<dbReference type="AlphaFoldDB" id="N9SVF7"/>
<evidence type="ECO:0000313" key="2">
    <source>
        <dbReference type="Proteomes" id="UP000013084"/>
    </source>
</evidence>
<proteinExistence type="predicted"/>
<organism evidence="1 2">
    <name type="scientific">Acinetobacter higginsii</name>
    <dbReference type="NCBI Taxonomy" id="70347"/>
    <lineage>
        <taxon>Bacteria</taxon>
        <taxon>Pseudomonadati</taxon>
        <taxon>Pseudomonadota</taxon>
        <taxon>Gammaproteobacteria</taxon>
        <taxon>Moraxellales</taxon>
        <taxon>Moraxellaceae</taxon>
        <taxon>Acinetobacter</taxon>
    </lineage>
</organism>